<reference evidence="1 2" key="1">
    <citation type="submission" date="2019-04" db="EMBL/GenBank/DDBJ databases">
        <title>Friends and foes A comparative genomics studyof 23 Aspergillus species from section Flavi.</title>
        <authorList>
            <consortium name="DOE Joint Genome Institute"/>
            <person name="Kjaerbolling I."/>
            <person name="Vesth T."/>
            <person name="Frisvad J.C."/>
            <person name="Nybo J.L."/>
            <person name="Theobald S."/>
            <person name="Kildgaard S."/>
            <person name="Isbrandt T."/>
            <person name="Kuo A."/>
            <person name="Sato A."/>
            <person name="Lyhne E.K."/>
            <person name="Kogle M.E."/>
            <person name="Wiebenga A."/>
            <person name="Kun R.S."/>
            <person name="Lubbers R.J."/>
            <person name="Makela M.R."/>
            <person name="Barry K."/>
            <person name="Chovatia M."/>
            <person name="Clum A."/>
            <person name="Daum C."/>
            <person name="Haridas S."/>
            <person name="He G."/>
            <person name="LaButti K."/>
            <person name="Lipzen A."/>
            <person name="Mondo S."/>
            <person name="Riley R."/>
            <person name="Salamov A."/>
            <person name="Simmons B.A."/>
            <person name="Magnuson J.K."/>
            <person name="Henrissat B."/>
            <person name="Mortensen U.H."/>
            <person name="Larsen T.O."/>
            <person name="Devries R.P."/>
            <person name="Grigoriev I.V."/>
            <person name="Machida M."/>
            <person name="Baker S.E."/>
            <person name="Andersen M.R."/>
        </authorList>
    </citation>
    <scope>NUCLEOTIDE SEQUENCE [LARGE SCALE GENOMIC DNA]</scope>
    <source>
        <strain evidence="1 2">CBS 763.97</strain>
    </source>
</reference>
<protein>
    <submittedName>
        <fullName evidence="1">Uncharacterized protein</fullName>
    </submittedName>
</protein>
<dbReference type="EMBL" id="ML737573">
    <property type="protein sequence ID" value="KAE8369496.1"/>
    <property type="molecule type" value="Genomic_DNA"/>
</dbReference>
<accession>A0A5N7AJX4</accession>
<sequence>MPPFVFVSFSFTYSLLPHCYGYSTTYLFKSVWNFFFLSSPSSPIFQSTNYRPFIVQVLFYRTRVFCRFSNTRRFRFPPNILHRRWTAHRIGRDLPSREPVPISALGNYTRGSPPIL</sequence>
<proteinExistence type="predicted"/>
<dbReference type="Proteomes" id="UP000326268">
    <property type="component" value="Unassembled WGS sequence"/>
</dbReference>
<name>A0A5N7AJX4_9EURO</name>
<dbReference type="RefSeq" id="XP_031932577.1">
    <property type="nucleotide sequence ID" value="XM_032076997.1"/>
</dbReference>
<organism evidence="1 2">
    <name type="scientific">Aspergillus caelatus</name>
    <dbReference type="NCBI Taxonomy" id="61420"/>
    <lineage>
        <taxon>Eukaryota</taxon>
        <taxon>Fungi</taxon>
        <taxon>Dikarya</taxon>
        <taxon>Ascomycota</taxon>
        <taxon>Pezizomycotina</taxon>
        <taxon>Eurotiomycetes</taxon>
        <taxon>Eurotiomycetidae</taxon>
        <taxon>Eurotiales</taxon>
        <taxon>Aspergillaceae</taxon>
        <taxon>Aspergillus</taxon>
        <taxon>Aspergillus subgen. Circumdati</taxon>
    </lineage>
</organism>
<evidence type="ECO:0000313" key="2">
    <source>
        <dbReference type="Proteomes" id="UP000326268"/>
    </source>
</evidence>
<dbReference type="AlphaFoldDB" id="A0A5N7AJX4"/>
<gene>
    <name evidence="1" type="ORF">BDV27DRAFT_5789</name>
</gene>
<dbReference type="GeneID" id="43661443"/>
<evidence type="ECO:0000313" key="1">
    <source>
        <dbReference type="EMBL" id="KAE8369496.1"/>
    </source>
</evidence>
<keyword evidence="2" id="KW-1185">Reference proteome</keyword>